<evidence type="ECO:0000313" key="9">
    <source>
        <dbReference type="Proteomes" id="UP000092578"/>
    </source>
</evidence>
<evidence type="ECO:0000256" key="3">
    <source>
        <dbReference type="ARBA" id="ARBA00022630"/>
    </source>
</evidence>
<dbReference type="CDD" id="cd00567">
    <property type="entry name" value="ACAD"/>
    <property type="match status" value="1"/>
</dbReference>
<keyword evidence="4" id="KW-0274">FAD</keyword>
<dbReference type="Proteomes" id="UP000092578">
    <property type="component" value="Unassembled WGS sequence"/>
</dbReference>
<dbReference type="Pfam" id="PF00441">
    <property type="entry name" value="Acyl-CoA_dh_1"/>
    <property type="match status" value="1"/>
</dbReference>
<dbReference type="GO" id="GO:0003995">
    <property type="term" value="F:acyl-CoA dehydrogenase activity"/>
    <property type="evidence" value="ECO:0007669"/>
    <property type="project" value="TreeGrafter"/>
</dbReference>
<keyword evidence="3" id="KW-0285">Flavoprotein</keyword>
<dbReference type="GO" id="GO:0050660">
    <property type="term" value="F:flavin adenine dinucleotide binding"/>
    <property type="evidence" value="ECO:0007669"/>
    <property type="project" value="InterPro"/>
</dbReference>
<feature type="domain" description="Acyl-CoA dehydrogenase/oxidase C-terminal" evidence="6">
    <location>
        <begin position="228"/>
        <end position="373"/>
    </location>
</feature>
<sequence length="387" mass="42623">MDFSLSEEQEMFRGYVNKYLNNMGHTKTAREFIKGDTESYETIVSGLAELGCTSINISEEYGGMELGALDLVPVLEELGRSVLPGLYLETNSFAVPVLEKFGSEYQKQKYLPAIAEGSQTFSIAWLEPGGSYQPAGIQMTASLEGDFIRLHGTKTLVPDAELANSLILPVRTGGGKGEGGISLVIVDMADLNITMLKQKNIDDSRHLAEITFDNVEISQEQVIGSLHKGWDILQEGLLAINAALASVMVGGMEAIVGMAAEYAKIREQFGQPIGRFQAVKHKIVDMKVDLEMARSLAYYANWALENESEDQVQAIICARLFAAEAYNKAAANNIQIHGGIGFTEEIDCHLYVKRARFYEHYLGSTQSYYEKAAAALGWCEPEKVEQF</sequence>
<dbReference type="Gene3D" id="1.20.140.10">
    <property type="entry name" value="Butyryl-CoA Dehydrogenase, subunit A, domain 3"/>
    <property type="match status" value="1"/>
</dbReference>
<dbReference type="InterPro" id="IPR009075">
    <property type="entry name" value="AcylCo_DH/oxidase_C"/>
</dbReference>
<name>A0A1B9AND8_9BACI</name>
<evidence type="ECO:0000256" key="4">
    <source>
        <dbReference type="ARBA" id="ARBA00022827"/>
    </source>
</evidence>
<dbReference type="RefSeq" id="WP_065411296.1">
    <property type="nucleotide sequence ID" value="NZ_MAYT01000027.1"/>
</dbReference>
<organism evidence="8 9">
    <name type="scientific">Pseudobacillus wudalianchiensis</name>
    <dbReference type="NCBI Taxonomy" id="1743143"/>
    <lineage>
        <taxon>Bacteria</taxon>
        <taxon>Bacillati</taxon>
        <taxon>Bacillota</taxon>
        <taxon>Bacilli</taxon>
        <taxon>Bacillales</taxon>
        <taxon>Bacillaceae</taxon>
        <taxon>Pseudobacillus</taxon>
    </lineage>
</organism>
<evidence type="ECO:0000313" key="8">
    <source>
        <dbReference type="EMBL" id="OCA85325.1"/>
    </source>
</evidence>
<keyword evidence="5" id="KW-0560">Oxidoreductase</keyword>
<accession>A0A1B9AND8</accession>
<evidence type="ECO:0000259" key="6">
    <source>
        <dbReference type="Pfam" id="PF00441"/>
    </source>
</evidence>
<proteinExistence type="inferred from homology"/>
<dbReference type="InterPro" id="IPR009100">
    <property type="entry name" value="AcylCoA_DH/oxidase_NM_dom_sf"/>
</dbReference>
<dbReference type="Gene3D" id="2.40.110.10">
    <property type="entry name" value="Butyryl-CoA Dehydrogenase, subunit A, domain 2"/>
    <property type="match status" value="1"/>
</dbReference>
<dbReference type="Pfam" id="PF02771">
    <property type="entry name" value="Acyl-CoA_dh_N"/>
    <property type="match status" value="1"/>
</dbReference>
<keyword evidence="9" id="KW-1185">Reference proteome</keyword>
<protein>
    <submittedName>
        <fullName evidence="8">Acyl-CoA dehydrogenase</fullName>
    </submittedName>
</protein>
<dbReference type="AlphaFoldDB" id="A0A1B9AND8"/>
<gene>
    <name evidence="8" type="ORF">A8F95_11700</name>
</gene>
<reference evidence="9" key="1">
    <citation type="submission" date="2016-05" db="EMBL/GenBank/DDBJ databases">
        <authorList>
            <person name="Liu B."/>
            <person name="Wang J."/>
            <person name="Zhu Y."/>
            <person name="Liu G."/>
            <person name="Chen Q."/>
            <person name="Chen Z."/>
            <person name="Lan J."/>
            <person name="Che J."/>
            <person name="Ge C."/>
            <person name="Shi H."/>
            <person name="Pan Z."/>
            <person name="Liu X."/>
        </authorList>
    </citation>
    <scope>NUCLEOTIDE SEQUENCE [LARGE SCALE GENOMIC DNA]</scope>
    <source>
        <strain evidence="9">FJAT-27215</strain>
    </source>
</reference>
<comment type="caution">
    <text evidence="8">The sequence shown here is derived from an EMBL/GenBank/DDBJ whole genome shotgun (WGS) entry which is preliminary data.</text>
</comment>
<dbReference type="PANTHER" id="PTHR43884">
    <property type="entry name" value="ACYL-COA DEHYDROGENASE"/>
    <property type="match status" value="1"/>
</dbReference>
<dbReference type="PANTHER" id="PTHR43884:SF20">
    <property type="entry name" value="ACYL-COA DEHYDROGENASE FADE28"/>
    <property type="match status" value="1"/>
</dbReference>
<evidence type="ECO:0000256" key="2">
    <source>
        <dbReference type="ARBA" id="ARBA00009347"/>
    </source>
</evidence>
<comment type="cofactor">
    <cofactor evidence="1">
        <name>FAD</name>
        <dbReference type="ChEBI" id="CHEBI:57692"/>
    </cofactor>
</comment>
<dbReference type="SUPFAM" id="SSF47203">
    <property type="entry name" value="Acyl-CoA dehydrogenase C-terminal domain-like"/>
    <property type="match status" value="1"/>
</dbReference>
<dbReference type="InterPro" id="IPR037069">
    <property type="entry name" value="AcylCoA_DH/ox_N_sf"/>
</dbReference>
<evidence type="ECO:0000256" key="5">
    <source>
        <dbReference type="ARBA" id="ARBA00023002"/>
    </source>
</evidence>
<dbReference type="EMBL" id="MAYT01000027">
    <property type="protein sequence ID" value="OCA85325.1"/>
    <property type="molecule type" value="Genomic_DNA"/>
</dbReference>
<evidence type="ECO:0000256" key="1">
    <source>
        <dbReference type="ARBA" id="ARBA00001974"/>
    </source>
</evidence>
<dbReference type="InterPro" id="IPR013786">
    <property type="entry name" value="AcylCoA_DH/ox_N"/>
</dbReference>
<dbReference type="SUPFAM" id="SSF56645">
    <property type="entry name" value="Acyl-CoA dehydrogenase NM domain-like"/>
    <property type="match status" value="1"/>
</dbReference>
<evidence type="ECO:0000259" key="7">
    <source>
        <dbReference type="Pfam" id="PF02771"/>
    </source>
</evidence>
<comment type="similarity">
    <text evidence="2">Belongs to the acyl-CoA dehydrogenase family.</text>
</comment>
<dbReference type="InterPro" id="IPR036250">
    <property type="entry name" value="AcylCo_DH-like_C"/>
</dbReference>
<feature type="domain" description="Acyl-CoA dehydrogenase/oxidase N-terminal" evidence="7">
    <location>
        <begin position="6"/>
        <end position="117"/>
    </location>
</feature>
<dbReference type="InterPro" id="IPR046373">
    <property type="entry name" value="Acyl-CoA_Oxase/DH_mid-dom_sf"/>
</dbReference>
<dbReference type="Gene3D" id="1.10.540.10">
    <property type="entry name" value="Acyl-CoA dehydrogenase/oxidase, N-terminal domain"/>
    <property type="match status" value="1"/>
</dbReference>